<name>A0A9X2F9N5_9SPHI</name>
<evidence type="ECO:0000259" key="1">
    <source>
        <dbReference type="Pfam" id="PF14292"/>
    </source>
</evidence>
<keyword evidence="3" id="KW-1185">Reference proteome</keyword>
<sequence>MIAVTISLSGCQDDLLDNKAKGEALGSFNLTAPANNSSLSLNSAYPNNQVVLSWSAAPPGVSISPTYTWVATVKGGDITKPLISIPSDNEGKATQLTITYKALDNALKAAGIPDQAESDLVWAVVADNGSVKVQSTEVFNINITRFGVGITNFVLYGPKPTSTNLELETGGALKFVWQKAVATTGTITYKVVAVDANNAANKLEFVSDKAGADTVLNLTHEALSDALLAKGYPAGSPVALNWTVNATASTTTQSSVYTNSLPVVLIGKPTKLYLVGGSVVADWTPDNAVGLVYMGDGKFDMYQYITVSGDGFKFLPQKGSWDGDIGKVKNVEGELVSDNEDNVKVSTDGFYRIEVAMNIDKKTGTYKVTPTNWGIIGSSTAKDWNSSTPMALTSNTKGTYTWIITTDLKAGEMKFRANDSWDINFGDDGHDGSLEYNSGSNIPVPTAGNYTITLNLAPTGYTYSLVKN</sequence>
<dbReference type="GO" id="GO:2001070">
    <property type="term" value="F:starch binding"/>
    <property type="evidence" value="ECO:0007669"/>
    <property type="project" value="InterPro"/>
</dbReference>
<organism evidence="2 3">
    <name type="scientific">Solitalea agri</name>
    <dbReference type="NCBI Taxonomy" id="2953739"/>
    <lineage>
        <taxon>Bacteria</taxon>
        <taxon>Pseudomonadati</taxon>
        <taxon>Bacteroidota</taxon>
        <taxon>Sphingobacteriia</taxon>
        <taxon>Sphingobacteriales</taxon>
        <taxon>Sphingobacteriaceae</taxon>
        <taxon>Solitalea</taxon>
    </lineage>
</organism>
<reference evidence="2" key="1">
    <citation type="submission" date="2022-06" db="EMBL/GenBank/DDBJ databases">
        <title>Solitalea sp. MAHUQ-68 isolated from rhizospheric soil.</title>
        <authorList>
            <person name="Huq M.A."/>
        </authorList>
    </citation>
    <scope>NUCLEOTIDE SEQUENCE</scope>
    <source>
        <strain evidence="2">MAHUQ-68</strain>
    </source>
</reference>
<dbReference type="EMBL" id="JAMWYS010000058">
    <property type="protein sequence ID" value="MCO4294393.1"/>
    <property type="molecule type" value="Genomic_DNA"/>
</dbReference>
<dbReference type="RefSeq" id="WP_252589428.1">
    <property type="nucleotide sequence ID" value="NZ_JAMWYS010000058.1"/>
</dbReference>
<dbReference type="Pfam" id="PF14292">
    <property type="entry name" value="SusE"/>
    <property type="match status" value="2"/>
</dbReference>
<proteinExistence type="predicted"/>
<feature type="domain" description="SusE outer membrane protein" evidence="1">
    <location>
        <begin position="153"/>
        <end position="245"/>
    </location>
</feature>
<gene>
    <name evidence="2" type="ORF">NF867_16145</name>
</gene>
<dbReference type="InterPro" id="IPR025970">
    <property type="entry name" value="SusE"/>
</dbReference>
<dbReference type="AlphaFoldDB" id="A0A9X2F9N5"/>
<dbReference type="Gene3D" id="2.60.40.3620">
    <property type="match status" value="2"/>
</dbReference>
<evidence type="ECO:0000313" key="2">
    <source>
        <dbReference type="EMBL" id="MCO4294393.1"/>
    </source>
</evidence>
<dbReference type="Proteomes" id="UP001155182">
    <property type="component" value="Unassembled WGS sequence"/>
</dbReference>
<protein>
    <submittedName>
        <fullName evidence="2">SusE domain-containing protein</fullName>
    </submittedName>
</protein>
<feature type="domain" description="SusE outer membrane protein" evidence="1">
    <location>
        <begin position="24"/>
        <end position="124"/>
    </location>
</feature>
<accession>A0A9X2F9N5</accession>
<evidence type="ECO:0000313" key="3">
    <source>
        <dbReference type="Proteomes" id="UP001155182"/>
    </source>
</evidence>
<dbReference type="GO" id="GO:0019867">
    <property type="term" value="C:outer membrane"/>
    <property type="evidence" value="ECO:0007669"/>
    <property type="project" value="InterPro"/>
</dbReference>
<dbReference type="CDD" id="cd12956">
    <property type="entry name" value="CBM_SusE-F_like"/>
    <property type="match status" value="1"/>
</dbReference>
<comment type="caution">
    <text evidence="2">The sequence shown here is derived from an EMBL/GenBank/DDBJ whole genome shotgun (WGS) entry which is preliminary data.</text>
</comment>